<dbReference type="InterPro" id="IPR018222">
    <property type="entry name" value="Nuclear_transport_factor_2_euk"/>
</dbReference>
<accession>A0AA88WXB1</accession>
<dbReference type="EMBL" id="JAVXUP010000162">
    <property type="protein sequence ID" value="KAK3035952.1"/>
    <property type="molecule type" value="Genomic_DNA"/>
</dbReference>
<dbReference type="InterPro" id="IPR002075">
    <property type="entry name" value="NTF2_dom"/>
</dbReference>
<keyword evidence="1" id="KW-0694">RNA-binding</keyword>
<evidence type="ECO:0000256" key="1">
    <source>
        <dbReference type="ARBA" id="ARBA00022884"/>
    </source>
</evidence>
<dbReference type="GO" id="GO:0005829">
    <property type="term" value="C:cytosol"/>
    <property type="evidence" value="ECO:0007669"/>
    <property type="project" value="TreeGrafter"/>
</dbReference>
<dbReference type="InterPro" id="IPR039539">
    <property type="entry name" value="Ras_GTPase_bind_prot"/>
</dbReference>
<dbReference type="PANTHER" id="PTHR10693:SF70">
    <property type="entry name" value="NUCLEOTIDE-BINDING ALPHA-BETA PLAIT DOMAIN, NTF2-LIKE DOMAIN PROTEIN-RELATED"/>
    <property type="match status" value="1"/>
</dbReference>
<dbReference type="PANTHER" id="PTHR10693">
    <property type="entry name" value="RAS GTPASE-ACTIVATING PROTEIN-BINDING PROTEIN"/>
    <property type="match status" value="1"/>
</dbReference>
<dbReference type="InterPro" id="IPR032710">
    <property type="entry name" value="NTF2-like_dom_sf"/>
</dbReference>
<dbReference type="AlphaFoldDB" id="A0AA88WXB1"/>
<dbReference type="Gene3D" id="3.10.450.50">
    <property type="match status" value="1"/>
</dbReference>
<comment type="caution">
    <text evidence="3">The sequence shown here is derived from an EMBL/GenBank/DDBJ whole genome shotgun (WGS) entry which is preliminary data.</text>
</comment>
<name>A0AA88WXB1_9ASTE</name>
<dbReference type="SUPFAM" id="SSF54427">
    <property type="entry name" value="NTF2-like"/>
    <property type="match status" value="1"/>
</dbReference>
<feature type="domain" description="NTF2" evidence="2">
    <location>
        <begin position="68"/>
        <end position="140"/>
    </location>
</feature>
<dbReference type="Proteomes" id="UP001188597">
    <property type="component" value="Unassembled WGS sequence"/>
</dbReference>
<evidence type="ECO:0000313" key="3">
    <source>
        <dbReference type="EMBL" id="KAK3035952.1"/>
    </source>
</evidence>
<dbReference type="Pfam" id="PF02136">
    <property type="entry name" value="NTF2"/>
    <property type="match status" value="1"/>
</dbReference>
<dbReference type="GO" id="GO:0003729">
    <property type="term" value="F:mRNA binding"/>
    <property type="evidence" value="ECO:0007669"/>
    <property type="project" value="TreeGrafter"/>
</dbReference>
<reference evidence="3" key="1">
    <citation type="submission" date="2022-12" db="EMBL/GenBank/DDBJ databases">
        <title>Draft genome assemblies for two species of Escallonia (Escalloniales).</title>
        <authorList>
            <person name="Chanderbali A."/>
            <person name="Dervinis C."/>
            <person name="Anghel I."/>
            <person name="Soltis D."/>
            <person name="Soltis P."/>
            <person name="Zapata F."/>
        </authorList>
    </citation>
    <scope>NUCLEOTIDE SEQUENCE</scope>
    <source>
        <strain evidence="3">UCBG64.0493</strain>
        <tissue evidence="3">Leaf</tissue>
    </source>
</reference>
<evidence type="ECO:0000313" key="4">
    <source>
        <dbReference type="Proteomes" id="UP001188597"/>
    </source>
</evidence>
<evidence type="ECO:0000259" key="2">
    <source>
        <dbReference type="PROSITE" id="PS50177"/>
    </source>
</evidence>
<dbReference type="PROSITE" id="PS50177">
    <property type="entry name" value="NTF2_DOMAIN"/>
    <property type="match status" value="1"/>
</dbReference>
<dbReference type="GO" id="GO:1990904">
    <property type="term" value="C:ribonucleoprotein complex"/>
    <property type="evidence" value="ECO:0007669"/>
    <property type="project" value="TreeGrafter"/>
</dbReference>
<gene>
    <name evidence="3" type="ORF">RJ639_031375</name>
</gene>
<protein>
    <recommendedName>
        <fullName evidence="2">NTF2 domain-containing protein</fullName>
    </recommendedName>
</protein>
<proteinExistence type="predicted"/>
<organism evidence="3 4">
    <name type="scientific">Escallonia herrerae</name>
    <dbReference type="NCBI Taxonomy" id="1293975"/>
    <lineage>
        <taxon>Eukaryota</taxon>
        <taxon>Viridiplantae</taxon>
        <taxon>Streptophyta</taxon>
        <taxon>Embryophyta</taxon>
        <taxon>Tracheophyta</taxon>
        <taxon>Spermatophyta</taxon>
        <taxon>Magnoliopsida</taxon>
        <taxon>eudicotyledons</taxon>
        <taxon>Gunneridae</taxon>
        <taxon>Pentapetalae</taxon>
        <taxon>asterids</taxon>
        <taxon>campanulids</taxon>
        <taxon>Escalloniales</taxon>
        <taxon>Escalloniaceae</taxon>
        <taxon>Escallonia</taxon>
    </lineage>
</organism>
<keyword evidence="4" id="KW-1185">Reference proteome</keyword>
<sequence length="174" mass="19487">MDSDEVTALKKRTATELRASPVFLIPRGRLGFRIPCNPKLMFECLILAEMAIQASDCSPSFTAEVVGKRINDEIMSFNYQNYRAKIVTIYAQESYMKGVVVGVTGLLTGKDDGETKEFTQTFFLAPKEKGFYVLNDLCYFKDVDKSSTPLTDHVVAEENVTAPLTQDSGMFLWV</sequence>